<dbReference type="InterPro" id="IPR056176">
    <property type="entry name" value="TPR_COPA_B"/>
</dbReference>
<dbReference type="PANTHER" id="PTHR33403">
    <property type="entry name" value="SPR1"/>
    <property type="match status" value="1"/>
</dbReference>
<comment type="caution">
    <text evidence="5">The sequence shown here is derived from an EMBL/GenBank/DDBJ whole genome shotgun (WGS) entry which is preliminary data.</text>
</comment>
<evidence type="ECO:0000259" key="4">
    <source>
        <dbReference type="Pfam" id="PF23953"/>
    </source>
</evidence>
<dbReference type="InterPro" id="IPR039613">
    <property type="entry name" value="SPR1/2/3/4/5"/>
</dbReference>
<protein>
    <recommendedName>
        <fullName evidence="4">COPA/B TPR domain-containing protein</fullName>
    </recommendedName>
</protein>
<reference evidence="5 6" key="1">
    <citation type="submission" date="2020-08" db="EMBL/GenBank/DDBJ databases">
        <title>Plant Genome Project.</title>
        <authorList>
            <person name="Zhang R.-G."/>
        </authorList>
    </citation>
    <scope>NUCLEOTIDE SEQUENCE [LARGE SCALE GENOMIC DNA]</scope>
    <source>
        <tissue evidence="5">Rhizome</tissue>
    </source>
</reference>
<sequence length="262" mass="28517">MTYVAADASTSTDASPSAIGARKLTSDVWNHFEERKLIEWIRQFAIIIEMAEECLSQDMDLSGLLLLYSSPGDAEGIIKLVPLAKEQGNNNIAFLCLLMLSKMEDCLDRDPYFTIIAISHSRSCTNGKVISSKKNIRNCIILEIKYKYSYCASRICAFLSVGLGFVKLAFTITKCTSADRKVKMGRGVSCGGGQSSLGYLFGSGEAPKSAEPVQKPTFKSTGEPAEPLQKPTPATQVDNKQIPAGIHGNLANNYQRVDESGK</sequence>
<evidence type="ECO:0000313" key="5">
    <source>
        <dbReference type="EMBL" id="KAG6524274.1"/>
    </source>
</evidence>
<accession>A0A8J5HPR3</accession>
<evidence type="ECO:0000256" key="3">
    <source>
        <dbReference type="SAM" id="MobiDB-lite"/>
    </source>
</evidence>
<dbReference type="PANTHER" id="PTHR33403:SF48">
    <property type="entry name" value="PROTEIN SPIRAL1-LIKE 1"/>
    <property type="match status" value="1"/>
</dbReference>
<proteinExistence type="inferred from homology"/>
<dbReference type="Pfam" id="PF23953">
    <property type="entry name" value="TPR_COPA_B"/>
    <property type="match status" value="1"/>
</dbReference>
<evidence type="ECO:0000256" key="1">
    <source>
        <dbReference type="ARBA" id="ARBA00009656"/>
    </source>
</evidence>
<name>A0A8J5HPR3_ZINOF</name>
<dbReference type="Proteomes" id="UP000734854">
    <property type="component" value="Unassembled WGS sequence"/>
</dbReference>
<dbReference type="Gene3D" id="1.25.40.470">
    <property type="match status" value="1"/>
</dbReference>
<dbReference type="AlphaFoldDB" id="A0A8J5HPR3"/>
<dbReference type="GO" id="GO:0010005">
    <property type="term" value="C:cortical microtubule, transverse to long axis"/>
    <property type="evidence" value="ECO:0007669"/>
    <property type="project" value="TreeGrafter"/>
</dbReference>
<feature type="domain" description="COPA/B TPR" evidence="4">
    <location>
        <begin position="47"/>
        <end position="108"/>
    </location>
</feature>
<evidence type="ECO:0000256" key="2">
    <source>
        <dbReference type="ARBA" id="ARBA00022701"/>
    </source>
</evidence>
<dbReference type="EMBL" id="JACMSC010000004">
    <property type="protein sequence ID" value="KAG6524274.1"/>
    <property type="molecule type" value="Genomic_DNA"/>
</dbReference>
<comment type="similarity">
    <text evidence="1">Belongs to the SPIRAL1 family.</text>
</comment>
<keyword evidence="6" id="KW-1185">Reference proteome</keyword>
<feature type="region of interest" description="Disordered" evidence="3">
    <location>
        <begin position="206"/>
        <end position="262"/>
    </location>
</feature>
<keyword evidence="2" id="KW-0493">Microtubule</keyword>
<evidence type="ECO:0000313" key="6">
    <source>
        <dbReference type="Proteomes" id="UP000734854"/>
    </source>
</evidence>
<organism evidence="5 6">
    <name type="scientific">Zingiber officinale</name>
    <name type="common">Ginger</name>
    <name type="synonym">Amomum zingiber</name>
    <dbReference type="NCBI Taxonomy" id="94328"/>
    <lineage>
        <taxon>Eukaryota</taxon>
        <taxon>Viridiplantae</taxon>
        <taxon>Streptophyta</taxon>
        <taxon>Embryophyta</taxon>
        <taxon>Tracheophyta</taxon>
        <taxon>Spermatophyta</taxon>
        <taxon>Magnoliopsida</taxon>
        <taxon>Liliopsida</taxon>
        <taxon>Zingiberales</taxon>
        <taxon>Zingiberaceae</taxon>
        <taxon>Zingiber</taxon>
    </lineage>
</organism>
<dbReference type="GO" id="GO:0043622">
    <property type="term" value="P:cortical microtubule organization"/>
    <property type="evidence" value="ECO:0007669"/>
    <property type="project" value="InterPro"/>
</dbReference>
<gene>
    <name evidence="5" type="ORF">ZIOFF_014180</name>
</gene>